<dbReference type="Proteomes" id="UP000749040">
    <property type="component" value="Unassembled WGS sequence"/>
</dbReference>
<name>A0ABS2U5B6_9ACTN</name>
<sequence length="210" mass="20620">MVLLPSTAHAVQLVPCSENALVNAINAANLVGGDDLVLSPFCTYTLTTAHGTGVNGPSGLPPITTPIRLTGLGTDIARDPSAPAFRIAEVRGPGVFPATAGSLTLNAVTLRGGEGAAEEVGGGIGNFGGAVVLDASTLRNNSAEDGGGLYNDTGSATLIGSTVVGNIATDANGGGGIYDNSGPVTLIASFVRGNSPDNCAPSGSIPFCTV</sequence>
<evidence type="ECO:0000313" key="1">
    <source>
        <dbReference type="EMBL" id="MBM9510202.1"/>
    </source>
</evidence>
<accession>A0ABS2U5B6</accession>
<gene>
    <name evidence="1" type="ORF">ITX44_37730</name>
</gene>
<organism evidence="1 2">
    <name type="scientific">Actinacidiphila acididurans</name>
    <dbReference type="NCBI Taxonomy" id="2784346"/>
    <lineage>
        <taxon>Bacteria</taxon>
        <taxon>Bacillati</taxon>
        <taxon>Actinomycetota</taxon>
        <taxon>Actinomycetes</taxon>
        <taxon>Kitasatosporales</taxon>
        <taxon>Streptomycetaceae</taxon>
        <taxon>Actinacidiphila</taxon>
    </lineage>
</organism>
<dbReference type="SUPFAM" id="SSF51126">
    <property type="entry name" value="Pectin lyase-like"/>
    <property type="match status" value="1"/>
</dbReference>
<dbReference type="EMBL" id="JADKYB010000032">
    <property type="protein sequence ID" value="MBM9510202.1"/>
    <property type="molecule type" value="Genomic_DNA"/>
</dbReference>
<evidence type="ECO:0008006" key="3">
    <source>
        <dbReference type="Google" id="ProtNLM"/>
    </source>
</evidence>
<comment type="caution">
    <text evidence="1">The sequence shown here is derived from an EMBL/GenBank/DDBJ whole genome shotgun (WGS) entry which is preliminary data.</text>
</comment>
<reference evidence="1 2" key="1">
    <citation type="submission" date="2021-01" db="EMBL/GenBank/DDBJ databases">
        <title>Streptomyces acididurans sp. nov., isolated from a peat swamp forest soil.</title>
        <authorList>
            <person name="Chantavorakit T."/>
            <person name="Duangmal K."/>
        </authorList>
    </citation>
    <scope>NUCLEOTIDE SEQUENCE [LARGE SCALE GENOMIC DNA]</scope>
    <source>
        <strain evidence="1 2">KK5PA1</strain>
    </source>
</reference>
<proteinExistence type="predicted"/>
<keyword evidence="2" id="KW-1185">Reference proteome</keyword>
<protein>
    <recommendedName>
        <fullName evidence="3">Polymorphic outer membrane protein</fullName>
    </recommendedName>
</protein>
<evidence type="ECO:0000313" key="2">
    <source>
        <dbReference type="Proteomes" id="UP000749040"/>
    </source>
</evidence>
<dbReference type="InterPro" id="IPR011050">
    <property type="entry name" value="Pectin_lyase_fold/virulence"/>
</dbReference>